<name>A0A9W8G1B7_9FUNG</name>
<dbReference type="Gene3D" id="3.40.250.10">
    <property type="entry name" value="Rhodanese-like domain"/>
    <property type="match status" value="1"/>
</dbReference>
<sequence length="144" mass="16012">MNYFFYFVAAAIVLKSIITRLFPMSSAKPISLNEIQSISKTGEHNGHKLIIIDVRNPSEFSAGHVPNAHNVPVDDLQRALALPKDKFRSEYNFELPTKDDEGVVVYCQRGGRAARAAGYLAAAQYADNLYIYSPGWSEFSANPE</sequence>
<evidence type="ECO:0000313" key="2">
    <source>
        <dbReference type="EMBL" id="KAJ2670062.1"/>
    </source>
</evidence>
<proteinExistence type="predicted"/>
<dbReference type="EMBL" id="JANBTW010000134">
    <property type="protein sequence ID" value="KAJ2670062.1"/>
    <property type="molecule type" value="Genomic_DNA"/>
</dbReference>
<dbReference type="GO" id="GO:0005739">
    <property type="term" value="C:mitochondrion"/>
    <property type="evidence" value="ECO:0007669"/>
    <property type="project" value="TreeGrafter"/>
</dbReference>
<gene>
    <name evidence="2" type="primary">Hsp67Bb</name>
    <name evidence="2" type="ORF">GGI25_005961</name>
</gene>
<dbReference type="SUPFAM" id="SSF52821">
    <property type="entry name" value="Rhodanese/Cell cycle control phosphatase"/>
    <property type="match status" value="1"/>
</dbReference>
<evidence type="ECO:0000313" key="3">
    <source>
        <dbReference type="Proteomes" id="UP001151518"/>
    </source>
</evidence>
<dbReference type="AlphaFoldDB" id="A0A9W8G1B7"/>
<organism evidence="2 3">
    <name type="scientific">Coemansia spiralis</name>
    <dbReference type="NCBI Taxonomy" id="417178"/>
    <lineage>
        <taxon>Eukaryota</taxon>
        <taxon>Fungi</taxon>
        <taxon>Fungi incertae sedis</taxon>
        <taxon>Zoopagomycota</taxon>
        <taxon>Kickxellomycotina</taxon>
        <taxon>Kickxellomycetes</taxon>
        <taxon>Kickxellales</taxon>
        <taxon>Kickxellaceae</taxon>
        <taxon>Coemansia</taxon>
    </lineage>
</organism>
<dbReference type="InterPro" id="IPR036873">
    <property type="entry name" value="Rhodanese-like_dom_sf"/>
</dbReference>
<reference evidence="2" key="1">
    <citation type="submission" date="2022-07" db="EMBL/GenBank/DDBJ databases">
        <title>Phylogenomic reconstructions and comparative analyses of Kickxellomycotina fungi.</title>
        <authorList>
            <person name="Reynolds N.K."/>
            <person name="Stajich J.E."/>
            <person name="Barry K."/>
            <person name="Grigoriev I.V."/>
            <person name="Crous P."/>
            <person name="Smith M.E."/>
        </authorList>
    </citation>
    <scope>NUCLEOTIDE SEQUENCE</scope>
    <source>
        <strain evidence="2">NRRL 3115</strain>
    </source>
</reference>
<dbReference type="PANTHER" id="PTHR44086">
    <property type="entry name" value="THIOSULFATE SULFURTRANSFERASE RDL2, MITOCHONDRIAL-RELATED"/>
    <property type="match status" value="1"/>
</dbReference>
<dbReference type="Proteomes" id="UP001151518">
    <property type="component" value="Unassembled WGS sequence"/>
</dbReference>
<accession>A0A9W8G1B7</accession>
<feature type="domain" description="Rhodanese" evidence="1">
    <location>
        <begin position="45"/>
        <end position="143"/>
    </location>
</feature>
<evidence type="ECO:0000259" key="1">
    <source>
        <dbReference type="PROSITE" id="PS50206"/>
    </source>
</evidence>
<comment type="caution">
    <text evidence="2">The sequence shown here is derived from an EMBL/GenBank/DDBJ whole genome shotgun (WGS) entry which is preliminary data.</text>
</comment>
<dbReference type="PANTHER" id="PTHR44086:SF10">
    <property type="entry name" value="THIOSULFATE SULFURTRANSFERASE_RHODANESE-LIKE DOMAIN-CONTAINING PROTEIN 3"/>
    <property type="match status" value="1"/>
</dbReference>
<dbReference type="Pfam" id="PF00581">
    <property type="entry name" value="Rhodanese"/>
    <property type="match status" value="1"/>
</dbReference>
<protein>
    <submittedName>
        <fullName evidence="2">Thiosulfate sulfurtransferase activity protein</fullName>
    </submittedName>
</protein>
<dbReference type="PROSITE" id="PS50206">
    <property type="entry name" value="RHODANESE_3"/>
    <property type="match status" value="1"/>
</dbReference>
<dbReference type="InterPro" id="IPR001763">
    <property type="entry name" value="Rhodanese-like_dom"/>
</dbReference>
<dbReference type="SMART" id="SM00450">
    <property type="entry name" value="RHOD"/>
    <property type="match status" value="1"/>
</dbReference>
<dbReference type="GO" id="GO:0004792">
    <property type="term" value="F:thiosulfate-cyanide sulfurtransferase activity"/>
    <property type="evidence" value="ECO:0007669"/>
    <property type="project" value="TreeGrafter"/>
</dbReference>
<dbReference type="OrthoDB" id="566238at2759"/>